<name>A0A5J4UDM7_9EUKA</name>
<gene>
    <name evidence="1" type="ORF">EZS28_035754</name>
</gene>
<organism evidence="1 2">
    <name type="scientific">Streblomastix strix</name>
    <dbReference type="NCBI Taxonomy" id="222440"/>
    <lineage>
        <taxon>Eukaryota</taxon>
        <taxon>Metamonada</taxon>
        <taxon>Preaxostyla</taxon>
        <taxon>Oxymonadida</taxon>
        <taxon>Streblomastigidae</taxon>
        <taxon>Streblomastix</taxon>
    </lineage>
</organism>
<accession>A0A5J4UDM7</accession>
<dbReference type="Proteomes" id="UP000324800">
    <property type="component" value="Unassembled WGS sequence"/>
</dbReference>
<evidence type="ECO:0000313" key="1">
    <source>
        <dbReference type="EMBL" id="KAA6368719.1"/>
    </source>
</evidence>
<dbReference type="EMBL" id="SNRW01017077">
    <property type="protein sequence ID" value="KAA6368719.1"/>
    <property type="molecule type" value="Genomic_DNA"/>
</dbReference>
<proteinExistence type="predicted"/>
<protein>
    <submittedName>
        <fullName evidence="1">Uncharacterized protein</fullName>
    </submittedName>
</protein>
<dbReference type="AlphaFoldDB" id="A0A5J4UDM7"/>
<comment type="caution">
    <text evidence="1">The sequence shown here is derived from an EMBL/GenBank/DDBJ whole genome shotgun (WGS) entry which is preliminary data.</text>
</comment>
<sequence length="79" mass="8603">MGIFKLGQSKMLLVDIGACAIILLQEDSDGIANDVLLKMRSRVSDANDGVMNVRVSWNVTQDSIAEGKERAIIQKINKG</sequence>
<reference evidence="1 2" key="1">
    <citation type="submission" date="2019-03" db="EMBL/GenBank/DDBJ databases">
        <title>Single cell metagenomics reveals metabolic interactions within the superorganism composed of flagellate Streblomastix strix and complex community of Bacteroidetes bacteria on its surface.</title>
        <authorList>
            <person name="Treitli S.C."/>
            <person name="Kolisko M."/>
            <person name="Husnik F."/>
            <person name="Keeling P."/>
            <person name="Hampl V."/>
        </authorList>
    </citation>
    <scope>NUCLEOTIDE SEQUENCE [LARGE SCALE GENOMIC DNA]</scope>
    <source>
        <strain evidence="1">ST1C</strain>
    </source>
</reference>
<evidence type="ECO:0000313" key="2">
    <source>
        <dbReference type="Proteomes" id="UP000324800"/>
    </source>
</evidence>